<sequence length="56" mass="6218">MPNCEGINPGCKECMELNTKVRQTVKAGGEPYKTAFKALANHIGLKLHRISDNYLN</sequence>
<gene>
    <name evidence="1" type="ORF">LCGC14_0393010</name>
</gene>
<protein>
    <submittedName>
        <fullName evidence="1">Uncharacterized protein</fullName>
    </submittedName>
</protein>
<evidence type="ECO:0000313" key="1">
    <source>
        <dbReference type="EMBL" id="KKN74215.1"/>
    </source>
</evidence>
<dbReference type="AlphaFoldDB" id="A0A0F9SZ35"/>
<accession>A0A0F9SZ35</accession>
<dbReference type="EMBL" id="LAZR01000330">
    <property type="protein sequence ID" value="KKN74215.1"/>
    <property type="molecule type" value="Genomic_DNA"/>
</dbReference>
<name>A0A0F9SZ35_9ZZZZ</name>
<reference evidence="1" key="1">
    <citation type="journal article" date="2015" name="Nature">
        <title>Complex archaea that bridge the gap between prokaryotes and eukaryotes.</title>
        <authorList>
            <person name="Spang A."/>
            <person name="Saw J.H."/>
            <person name="Jorgensen S.L."/>
            <person name="Zaremba-Niedzwiedzka K."/>
            <person name="Martijn J."/>
            <person name="Lind A.E."/>
            <person name="van Eijk R."/>
            <person name="Schleper C."/>
            <person name="Guy L."/>
            <person name="Ettema T.J."/>
        </authorList>
    </citation>
    <scope>NUCLEOTIDE SEQUENCE</scope>
</reference>
<organism evidence="1">
    <name type="scientific">marine sediment metagenome</name>
    <dbReference type="NCBI Taxonomy" id="412755"/>
    <lineage>
        <taxon>unclassified sequences</taxon>
        <taxon>metagenomes</taxon>
        <taxon>ecological metagenomes</taxon>
    </lineage>
</organism>
<proteinExistence type="predicted"/>
<comment type="caution">
    <text evidence="1">The sequence shown here is derived from an EMBL/GenBank/DDBJ whole genome shotgun (WGS) entry which is preliminary data.</text>
</comment>